<accession>A0A0A9B8L6</accession>
<proteinExistence type="predicted"/>
<name>A0A0A9B8L6_ARUDO</name>
<dbReference type="AlphaFoldDB" id="A0A0A9B8L6"/>
<reference evidence="1" key="2">
    <citation type="journal article" date="2015" name="Data Brief">
        <title>Shoot transcriptome of the giant reed, Arundo donax.</title>
        <authorList>
            <person name="Barrero R.A."/>
            <person name="Guerrero F.D."/>
            <person name="Moolhuijzen P."/>
            <person name="Goolsby J.A."/>
            <person name="Tidwell J."/>
            <person name="Bellgard S.E."/>
            <person name="Bellgard M.I."/>
        </authorList>
    </citation>
    <scope>NUCLEOTIDE SEQUENCE</scope>
    <source>
        <tissue evidence="1">Shoot tissue taken approximately 20 cm above the soil surface</tissue>
    </source>
</reference>
<organism evidence="1">
    <name type="scientific">Arundo donax</name>
    <name type="common">Giant reed</name>
    <name type="synonym">Donax arundinaceus</name>
    <dbReference type="NCBI Taxonomy" id="35708"/>
    <lineage>
        <taxon>Eukaryota</taxon>
        <taxon>Viridiplantae</taxon>
        <taxon>Streptophyta</taxon>
        <taxon>Embryophyta</taxon>
        <taxon>Tracheophyta</taxon>
        <taxon>Spermatophyta</taxon>
        <taxon>Magnoliopsida</taxon>
        <taxon>Liliopsida</taxon>
        <taxon>Poales</taxon>
        <taxon>Poaceae</taxon>
        <taxon>PACMAD clade</taxon>
        <taxon>Arundinoideae</taxon>
        <taxon>Arundineae</taxon>
        <taxon>Arundo</taxon>
    </lineage>
</organism>
<reference evidence="1" key="1">
    <citation type="submission" date="2014-09" db="EMBL/GenBank/DDBJ databases">
        <authorList>
            <person name="Magalhaes I.L.F."/>
            <person name="Oliveira U."/>
            <person name="Santos F.R."/>
            <person name="Vidigal T.H.D.A."/>
            <person name="Brescovit A.D."/>
            <person name="Santos A.J."/>
        </authorList>
    </citation>
    <scope>NUCLEOTIDE SEQUENCE</scope>
    <source>
        <tissue evidence="1">Shoot tissue taken approximately 20 cm above the soil surface</tissue>
    </source>
</reference>
<dbReference type="EMBL" id="GBRH01238239">
    <property type="protein sequence ID" value="JAD59656.1"/>
    <property type="molecule type" value="Transcribed_RNA"/>
</dbReference>
<protein>
    <submittedName>
        <fullName evidence="1">Uncharacterized protein</fullName>
    </submittedName>
</protein>
<evidence type="ECO:0000313" key="1">
    <source>
        <dbReference type="EMBL" id="JAD59656.1"/>
    </source>
</evidence>
<sequence>MLFVNSFWSMSRHGTERQRCLHLLASTLG</sequence>